<gene>
    <name evidence="5" type="ORF">ACFQ3J_04595</name>
</gene>
<dbReference type="RefSeq" id="WP_311286010.1">
    <property type="nucleotide sequence ID" value="NZ_JBHTKX010000001.1"/>
</dbReference>
<keyword evidence="4" id="KW-0720">Serine protease</keyword>
<dbReference type="InterPro" id="IPR005320">
    <property type="entry name" value="Peptidase_S51"/>
</dbReference>
<name>A0ABW3PUE8_9BACL</name>
<dbReference type="SUPFAM" id="SSF52317">
    <property type="entry name" value="Class I glutamine amidotransferase-like"/>
    <property type="match status" value="1"/>
</dbReference>
<dbReference type="InterPro" id="IPR029062">
    <property type="entry name" value="Class_I_gatase-like"/>
</dbReference>
<evidence type="ECO:0000256" key="4">
    <source>
        <dbReference type="ARBA" id="ARBA00022825"/>
    </source>
</evidence>
<reference evidence="6" key="1">
    <citation type="journal article" date="2019" name="Int. J. Syst. Evol. Microbiol.">
        <title>The Global Catalogue of Microorganisms (GCM) 10K type strain sequencing project: providing services to taxonomists for standard genome sequencing and annotation.</title>
        <authorList>
            <consortium name="The Broad Institute Genomics Platform"/>
            <consortium name="The Broad Institute Genome Sequencing Center for Infectious Disease"/>
            <person name="Wu L."/>
            <person name="Ma J."/>
        </authorList>
    </citation>
    <scope>NUCLEOTIDE SEQUENCE [LARGE SCALE GENOMIC DNA]</scope>
    <source>
        <strain evidence="6">CCUG 53519</strain>
    </source>
</reference>
<comment type="caution">
    <text evidence="5">The sequence shown here is derived from an EMBL/GenBank/DDBJ whole genome shotgun (WGS) entry which is preliminary data.</text>
</comment>
<evidence type="ECO:0000313" key="6">
    <source>
        <dbReference type="Proteomes" id="UP001597169"/>
    </source>
</evidence>
<evidence type="ECO:0000256" key="3">
    <source>
        <dbReference type="ARBA" id="ARBA00022801"/>
    </source>
</evidence>
<comment type="similarity">
    <text evidence="1">Belongs to the peptidase S51 family.</text>
</comment>
<evidence type="ECO:0000313" key="5">
    <source>
        <dbReference type="EMBL" id="MFD1127456.1"/>
    </source>
</evidence>
<proteinExistence type="inferred from homology"/>
<dbReference type="PANTHER" id="PTHR20842:SF0">
    <property type="entry name" value="ALPHA-ASPARTYL DIPEPTIDASE"/>
    <property type="match status" value="1"/>
</dbReference>
<dbReference type="PANTHER" id="PTHR20842">
    <property type="entry name" value="PROTEASE S51 ALPHA-ASPARTYL DIPEPTIDASE"/>
    <property type="match status" value="1"/>
</dbReference>
<organism evidence="5 6">
    <name type="scientific">Paenibacillus provencensis</name>
    <dbReference type="NCBI Taxonomy" id="441151"/>
    <lineage>
        <taxon>Bacteria</taxon>
        <taxon>Bacillati</taxon>
        <taxon>Bacillota</taxon>
        <taxon>Bacilli</taxon>
        <taxon>Bacillales</taxon>
        <taxon>Paenibacillaceae</taxon>
        <taxon>Paenibacillus</taxon>
    </lineage>
</organism>
<dbReference type="EMBL" id="JBHTKX010000001">
    <property type="protein sequence ID" value="MFD1127456.1"/>
    <property type="molecule type" value="Genomic_DNA"/>
</dbReference>
<keyword evidence="2" id="KW-0645">Protease</keyword>
<evidence type="ECO:0000256" key="2">
    <source>
        <dbReference type="ARBA" id="ARBA00022670"/>
    </source>
</evidence>
<keyword evidence="6" id="KW-1185">Reference proteome</keyword>
<accession>A0ABW3PUE8</accession>
<evidence type="ECO:0000256" key="1">
    <source>
        <dbReference type="ARBA" id="ARBA00006534"/>
    </source>
</evidence>
<keyword evidence="3" id="KW-0378">Hydrolase</keyword>
<protein>
    <submittedName>
        <fullName evidence="5">Type 1 glutamine amidotransferase-like domain-containing protein</fullName>
    </submittedName>
</protein>
<dbReference type="Proteomes" id="UP001597169">
    <property type="component" value="Unassembled WGS sequence"/>
</dbReference>
<dbReference type="Pfam" id="PF03575">
    <property type="entry name" value="Peptidase_S51"/>
    <property type="match status" value="1"/>
</dbReference>
<dbReference type="Gene3D" id="3.40.50.880">
    <property type="match status" value="1"/>
</dbReference>
<sequence>MLAGLSAGSMCWFEEGLTDPLHASVYKLNGLGFIEGSHCPHYDGEVHRRPGYHKLISEGVMKPGYGVDDGAALHFADGVLLRTVSSRPGAKSHYVSINDQQEVDEQVLDVLFLGERV</sequence>